<sequence>YILDQHQVLNRFNR</sequence>
<dbReference type="VEuPathDB" id="VectorBase:GMOY012221"/>
<keyword evidence="2" id="KW-1185">Reference proteome</keyword>
<organism evidence="1 2">
    <name type="scientific">Glossina morsitans morsitans</name>
    <name type="common">Savannah tsetse fly</name>
    <dbReference type="NCBI Taxonomy" id="37546"/>
    <lineage>
        <taxon>Eukaryota</taxon>
        <taxon>Metazoa</taxon>
        <taxon>Ecdysozoa</taxon>
        <taxon>Arthropoda</taxon>
        <taxon>Hexapoda</taxon>
        <taxon>Insecta</taxon>
        <taxon>Pterygota</taxon>
        <taxon>Neoptera</taxon>
        <taxon>Endopterygota</taxon>
        <taxon>Diptera</taxon>
        <taxon>Brachycera</taxon>
        <taxon>Muscomorpha</taxon>
        <taxon>Hippoboscoidea</taxon>
        <taxon>Glossinidae</taxon>
        <taxon>Glossina</taxon>
    </lineage>
</organism>
<dbReference type="Proteomes" id="UP000092444">
    <property type="component" value="Unassembled WGS sequence"/>
</dbReference>
<proteinExistence type="predicted"/>
<evidence type="ECO:0000313" key="2">
    <source>
        <dbReference type="Proteomes" id="UP000092444"/>
    </source>
</evidence>
<protein>
    <submittedName>
        <fullName evidence="1">Uncharacterized protein</fullName>
    </submittedName>
</protein>
<evidence type="ECO:0000313" key="1">
    <source>
        <dbReference type="EnsemblMetazoa" id="GMOY012221-PA"/>
    </source>
</evidence>
<accession>A0A1B0GFV0</accession>
<dbReference type="EMBL" id="CCAG010005859">
    <property type="status" value="NOT_ANNOTATED_CDS"/>
    <property type="molecule type" value="Genomic_DNA"/>
</dbReference>
<name>A0A1B0GFV0_GLOMM</name>
<reference evidence="1" key="1">
    <citation type="submission" date="2020-05" db="UniProtKB">
        <authorList>
            <consortium name="EnsemblMetazoa"/>
        </authorList>
    </citation>
    <scope>IDENTIFICATION</scope>
    <source>
        <strain evidence="1">Yale</strain>
    </source>
</reference>
<dbReference type="EnsemblMetazoa" id="GMOY012221-RA">
    <property type="protein sequence ID" value="GMOY012221-PA"/>
    <property type="gene ID" value="GMOY012221"/>
</dbReference>